<name>A0AAV8Q871_ENSVE</name>
<sequence>MRKWVDGVGCSSSTSRPPQLSPQPARTLTAACRWAPLKDKTGEGAHNVDEIPRSIKDSREHDDLCLDHKLDLTEAL</sequence>
<feature type="region of interest" description="Disordered" evidence="1">
    <location>
        <begin position="1"/>
        <end position="26"/>
    </location>
</feature>
<protein>
    <submittedName>
        <fullName evidence="2">Uncharacterized protein</fullName>
    </submittedName>
</protein>
<evidence type="ECO:0000313" key="3">
    <source>
        <dbReference type="Proteomes" id="UP001222027"/>
    </source>
</evidence>
<dbReference type="AlphaFoldDB" id="A0AAV8Q871"/>
<accession>A0AAV8Q871</accession>
<organism evidence="2 3">
    <name type="scientific">Ensete ventricosum</name>
    <name type="common">Abyssinian banana</name>
    <name type="synonym">Musa ensete</name>
    <dbReference type="NCBI Taxonomy" id="4639"/>
    <lineage>
        <taxon>Eukaryota</taxon>
        <taxon>Viridiplantae</taxon>
        <taxon>Streptophyta</taxon>
        <taxon>Embryophyta</taxon>
        <taxon>Tracheophyta</taxon>
        <taxon>Spermatophyta</taxon>
        <taxon>Magnoliopsida</taxon>
        <taxon>Liliopsida</taxon>
        <taxon>Zingiberales</taxon>
        <taxon>Musaceae</taxon>
        <taxon>Ensete</taxon>
    </lineage>
</organism>
<evidence type="ECO:0000256" key="1">
    <source>
        <dbReference type="SAM" id="MobiDB-lite"/>
    </source>
</evidence>
<gene>
    <name evidence="2" type="ORF">OPV22_007282</name>
</gene>
<dbReference type="EMBL" id="JAQQAF010000002">
    <property type="protein sequence ID" value="KAJ8506396.1"/>
    <property type="molecule type" value="Genomic_DNA"/>
</dbReference>
<evidence type="ECO:0000313" key="2">
    <source>
        <dbReference type="EMBL" id="KAJ8506396.1"/>
    </source>
</evidence>
<proteinExistence type="predicted"/>
<keyword evidence="3" id="KW-1185">Reference proteome</keyword>
<reference evidence="2 3" key="1">
    <citation type="submission" date="2022-12" db="EMBL/GenBank/DDBJ databases">
        <title>Chromosome-scale assembly of the Ensete ventricosum genome.</title>
        <authorList>
            <person name="Dussert Y."/>
            <person name="Stocks J."/>
            <person name="Wendawek A."/>
            <person name="Woldeyes F."/>
            <person name="Nichols R.A."/>
            <person name="Borrell J.S."/>
        </authorList>
    </citation>
    <scope>NUCLEOTIDE SEQUENCE [LARGE SCALE GENOMIC DNA]</scope>
    <source>
        <strain evidence="3">cv. Maze</strain>
        <tissue evidence="2">Seeds</tissue>
    </source>
</reference>
<comment type="caution">
    <text evidence="2">The sequence shown here is derived from an EMBL/GenBank/DDBJ whole genome shotgun (WGS) entry which is preliminary data.</text>
</comment>
<feature type="compositionally biased region" description="Polar residues" evidence="1">
    <location>
        <begin position="10"/>
        <end position="26"/>
    </location>
</feature>
<dbReference type="Proteomes" id="UP001222027">
    <property type="component" value="Unassembled WGS sequence"/>
</dbReference>